<comment type="caution">
    <text evidence="2">The sequence shown here is derived from an EMBL/GenBank/DDBJ whole genome shotgun (WGS) entry which is preliminary data.</text>
</comment>
<dbReference type="AlphaFoldDB" id="A0A9P6UQX2"/>
<feature type="compositionally biased region" description="Acidic residues" evidence="1">
    <location>
        <begin position="94"/>
        <end position="114"/>
    </location>
</feature>
<dbReference type="Proteomes" id="UP000823405">
    <property type="component" value="Unassembled WGS sequence"/>
</dbReference>
<proteinExistence type="predicted"/>
<accession>A0A9P6UQX2</accession>
<name>A0A9P6UQX2_9FUNG</name>
<dbReference type="EMBL" id="JAAAIN010000374">
    <property type="protein sequence ID" value="KAG0315426.1"/>
    <property type="molecule type" value="Genomic_DNA"/>
</dbReference>
<sequence length="114" mass="12787">MTGIGGFHTEITCLPFITGLELCFDIFRQGTWKQEMNTWKQEMRSKPKKCYEEGTLSSDTDVRGDGQAHLHSDYDSGSENSVYRGGDNAIELSDIMDDNDDGEDECDMDVSMEG</sequence>
<feature type="region of interest" description="Disordered" evidence="1">
    <location>
        <begin position="50"/>
        <end position="114"/>
    </location>
</feature>
<protein>
    <submittedName>
        <fullName evidence="2">Uncharacterized protein</fullName>
    </submittedName>
</protein>
<reference evidence="2" key="1">
    <citation type="journal article" date="2020" name="Fungal Divers.">
        <title>Resolving the Mortierellaceae phylogeny through synthesis of multi-gene phylogenetics and phylogenomics.</title>
        <authorList>
            <person name="Vandepol N."/>
            <person name="Liber J."/>
            <person name="Desiro A."/>
            <person name="Na H."/>
            <person name="Kennedy M."/>
            <person name="Barry K."/>
            <person name="Grigoriev I.V."/>
            <person name="Miller A.N."/>
            <person name="O'Donnell K."/>
            <person name="Stajich J.E."/>
            <person name="Bonito G."/>
        </authorList>
    </citation>
    <scope>NUCLEOTIDE SEQUENCE</scope>
    <source>
        <strain evidence="2">NVP60</strain>
    </source>
</reference>
<organism evidence="2 3">
    <name type="scientific">Linnemannia gamsii</name>
    <dbReference type="NCBI Taxonomy" id="64522"/>
    <lineage>
        <taxon>Eukaryota</taxon>
        <taxon>Fungi</taxon>
        <taxon>Fungi incertae sedis</taxon>
        <taxon>Mucoromycota</taxon>
        <taxon>Mortierellomycotina</taxon>
        <taxon>Mortierellomycetes</taxon>
        <taxon>Mortierellales</taxon>
        <taxon>Mortierellaceae</taxon>
        <taxon>Linnemannia</taxon>
    </lineage>
</organism>
<evidence type="ECO:0000256" key="1">
    <source>
        <dbReference type="SAM" id="MobiDB-lite"/>
    </source>
</evidence>
<gene>
    <name evidence="2" type="ORF">BGZ97_008251</name>
</gene>
<evidence type="ECO:0000313" key="3">
    <source>
        <dbReference type="Proteomes" id="UP000823405"/>
    </source>
</evidence>
<feature type="compositionally biased region" description="Basic and acidic residues" evidence="1">
    <location>
        <begin position="60"/>
        <end position="74"/>
    </location>
</feature>
<keyword evidence="3" id="KW-1185">Reference proteome</keyword>
<evidence type="ECO:0000313" key="2">
    <source>
        <dbReference type="EMBL" id="KAG0315426.1"/>
    </source>
</evidence>